<dbReference type="InterPro" id="IPR050123">
    <property type="entry name" value="Prok_molybdopt-oxidoreductase"/>
</dbReference>
<dbReference type="CDD" id="cd00368">
    <property type="entry name" value="Molybdopterin-Binding"/>
    <property type="match status" value="1"/>
</dbReference>
<comment type="caution">
    <text evidence="6">The sequence shown here is derived from an EMBL/GenBank/DDBJ whole genome shotgun (WGS) entry which is preliminary data.</text>
</comment>
<dbReference type="SMART" id="SM00926">
    <property type="entry name" value="Molybdop_Fe4S4"/>
    <property type="match status" value="1"/>
</dbReference>
<feature type="domain" description="4Fe-4S Mo/W bis-MGD-type" evidence="5">
    <location>
        <begin position="9"/>
        <end position="64"/>
    </location>
</feature>
<proteinExistence type="predicted"/>
<reference evidence="6" key="1">
    <citation type="journal article" date="2020" name="mSystems">
        <title>Genome- and Community-Level Interaction Insights into Carbon Utilization and Element Cycling Functions of Hydrothermarchaeota in Hydrothermal Sediment.</title>
        <authorList>
            <person name="Zhou Z."/>
            <person name="Liu Y."/>
            <person name="Xu W."/>
            <person name="Pan J."/>
            <person name="Luo Z.H."/>
            <person name="Li M."/>
        </authorList>
    </citation>
    <scope>NUCLEOTIDE SEQUENCE</scope>
    <source>
        <strain evidence="6">HyVt-388</strain>
    </source>
</reference>
<evidence type="ECO:0000256" key="3">
    <source>
        <dbReference type="ARBA" id="ARBA00023004"/>
    </source>
</evidence>
<dbReference type="Proteomes" id="UP000885826">
    <property type="component" value="Unassembled WGS sequence"/>
</dbReference>
<dbReference type="Gene3D" id="3.30.200.210">
    <property type="match status" value="1"/>
</dbReference>
<dbReference type="SUPFAM" id="SSF50692">
    <property type="entry name" value="ADC-like"/>
    <property type="match status" value="1"/>
</dbReference>
<keyword evidence="3" id="KW-0408">Iron</keyword>
<dbReference type="GO" id="GO:0043546">
    <property type="term" value="F:molybdopterin cofactor binding"/>
    <property type="evidence" value="ECO:0007669"/>
    <property type="project" value="InterPro"/>
</dbReference>
<dbReference type="AlphaFoldDB" id="A0A9C9EKM3"/>
<evidence type="ECO:0000256" key="2">
    <source>
        <dbReference type="ARBA" id="ARBA00022723"/>
    </source>
</evidence>
<evidence type="ECO:0000256" key="4">
    <source>
        <dbReference type="ARBA" id="ARBA00023014"/>
    </source>
</evidence>
<dbReference type="PROSITE" id="PS51669">
    <property type="entry name" value="4FE4S_MOW_BIS_MGD"/>
    <property type="match status" value="1"/>
</dbReference>
<organism evidence="6 7">
    <name type="scientific">candidate division WOR-3 bacterium</name>
    <dbReference type="NCBI Taxonomy" id="2052148"/>
    <lineage>
        <taxon>Bacteria</taxon>
        <taxon>Bacteria division WOR-3</taxon>
    </lineage>
</organism>
<dbReference type="GO" id="GO:0051539">
    <property type="term" value="F:4 iron, 4 sulfur cluster binding"/>
    <property type="evidence" value="ECO:0007669"/>
    <property type="project" value="UniProtKB-KW"/>
</dbReference>
<keyword evidence="1" id="KW-0004">4Fe-4S</keyword>
<dbReference type="InterPro" id="IPR006963">
    <property type="entry name" value="Mopterin_OxRdtase_4Fe-4S_dom"/>
</dbReference>
<name>A0A9C9EKM3_UNCW3</name>
<dbReference type="PANTHER" id="PTHR43105:SF10">
    <property type="entry name" value="NADH-QUINONE OXIDOREDUCTASE SUBUNIT G"/>
    <property type="match status" value="1"/>
</dbReference>
<dbReference type="InterPro" id="IPR006657">
    <property type="entry name" value="MoPterin_dinucl-bd_dom"/>
</dbReference>
<keyword evidence="4" id="KW-0411">Iron-sulfur</keyword>
<dbReference type="GO" id="GO:0016491">
    <property type="term" value="F:oxidoreductase activity"/>
    <property type="evidence" value="ECO:0007669"/>
    <property type="project" value="InterPro"/>
</dbReference>
<dbReference type="Gene3D" id="2.40.40.20">
    <property type="match status" value="1"/>
</dbReference>
<dbReference type="SUPFAM" id="SSF53706">
    <property type="entry name" value="Formate dehydrogenase/DMSO reductase, domains 1-3"/>
    <property type="match status" value="1"/>
</dbReference>
<dbReference type="GO" id="GO:0016020">
    <property type="term" value="C:membrane"/>
    <property type="evidence" value="ECO:0007669"/>
    <property type="project" value="TreeGrafter"/>
</dbReference>
<dbReference type="Pfam" id="PF01568">
    <property type="entry name" value="Molydop_binding"/>
    <property type="match status" value="1"/>
</dbReference>
<dbReference type="GO" id="GO:0046872">
    <property type="term" value="F:metal ion binding"/>
    <property type="evidence" value="ECO:0007669"/>
    <property type="project" value="UniProtKB-KW"/>
</dbReference>
<gene>
    <name evidence="6" type="ORF">ENI34_01325</name>
</gene>
<evidence type="ECO:0000313" key="7">
    <source>
        <dbReference type="Proteomes" id="UP000885826"/>
    </source>
</evidence>
<keyword evidence="2" id="KW-0479">Metal-binding</keyword>
<protein>
    <recommendedName>
        <fullName evidence="5">4Fe-4S Mo/W bis-MGD-type domain-containing protein</fullName>
    </recommendedName>
</protein>
<dbReference type="EMBL" id="DRIG01000017">
    <property type="protein sequence ID" value="HEC77768.1"/>
    <property type="molecule type" value="Genomic_DNA"/>
</dbReference>
<accession>A0A9C9EKM3</accession>
<sequence>MKNIDPSFTTIKKMVCPFCSFGCEFGVVLNDFGVKGVEYTKEGDNAGRLCPRGSASALYLNHPKRLVKPMKSGKPTDWQKFLKELKQVIAKPQNTVVTFDRNLTLEEYSAITGFCDNTGIKTTASTYLEPETVLRRFLDKPFALNEIEDAGMIVVVGDIFNQTPMLSQPLIKWKLSDRKHRLVVIESINCHTAGFANDFLKTKLGTEPLVLLALAQEEFNGVKDIESLTGVSKEKINEISAAFKKAGKGLLIASLPFAHTYDPVLFAEALAKFSEFSGKRVVPFMEFAGFEGNEHFGAVVELLKKRKIKYLVNFGELFPYYYPQLSKVLKSASVYSASTIKYNGYTMFPSALNLEKAGTIITTFGKKSLTGAVEPASGAKTVQEILSLLGKSESTGKTLSAPKMKVDVQERVDGVIAKVKKERKKKTFRMFGEKKAYNFYAFFEEEKVTLNPSDAEELGLKANDVVAVKSPYGKIELKAIFSRDLAPGTAAVPAETPEVRGLFDFEIKDNIVNFIPTEVEIWRKG</sequence>
<evidence type="ECO:0000313" key="6">
    <source>
        <dbReference type="EMBL" id="HEC77768.1"/>
    </source>
</evidence>
<dbReference type="PANTHER" id="PTHR43105">
    <property type="entry name" value="RESPIRATORY NITRATE REDUCTASE"/>
    <property type="match status" value="1"/>
</dbReference>
<evidence type="ECO:0000259" key="5">
    <source>
        <dbReference type="PROSITE" id="PS51669"/>
    </source>
</evidence>
<evidence type="ECO:0000256" key="1">
    <source>
        <dbReference type="ARBA" id="ARBA00022485"/>
    </source>
</evidence>
<dbReference type="Pfam" id="PF04879">
    <property type="entry name" value="Molybdop_Fe4S4"/>
    <property type="match status" value="1"/>
</dbReference>
<dbReference type="InterPro" id="IPR009010">
    <property type="entry name" value="Asp_de-COase-like_dom_sf"/>
</dbReference>
<dbReference type="CDD" id="cd02775">
    <property type="entry name" value="MopB_CT"/>
    <property type="match status" value="1"/>
</dbReference>